<dbReference type="AlphaFoldDB" id="A0A1D3CWD9"/>
<dbReference type="VEuPathDB" id="ToxoDB:cyc_01012"/>
<dbReference type="SUPFAM" id="SSF47473">
    <property type="entry name" value="EF-hand"/>
    <property type="match status" value="1"/>
</dbReference>
<evidence type="ECO:0000313" key="2">
    <source>
        <dbReference type="EMBL" id="OEH75527.1"/>
    </source>
</evidence>
<gene>
    <name evidence="2" type="ORF">cyc_01012</name>
</gene>
<proteinExistence type="predicted"/>
<name>A0A1D3CWD9_9EIME</name>
<dbReference type="VEuPathDB" id="ToxoDB:LOC34618095"/>
<organism evidence="2 3">
    <name type="scientific">Cyclospora cayetanensis</name>
    <dbReference type="NCBI Taxonomy" id="88456"/>
    <lineage>
        <taxon>Eukaryota</taxon>
        <taxon>Sar</taxon>
        <taxon>Alveolata</taxon>
        <taxon>Apicomplexa</taxon>
        <taxon>Conoidasida</taxon>
        <taxon>Coccidia</taxon>
        <taxon>Eucoccidiorida</taxon>
        <taxon>Eimeriorina</taxon>
        <taxon>Eimeriidae</taxon>
        <taxon>Cyclospora</taxon>
    </lineage>
</organism>
<sequence length="406" mass="45225">MDEDKVESRQMGPRPSVLNVGGQFSTIVLVDVNGRPTMNLHRVPQHVCVGDVKNKISERLLEVGRNLPPDLMWVKPYTAYGLKLWWNTGILNYGENADIEMENSAPLNKYNTMGLSKIQVQIVKRHKAEINVVVIKPEKQCLCIKTSSREELPFQVLVPGSCYIKQLRMEIARRMNCNIDRHSLELFYDPNLQMHVIVEGTCRASGIVHGCTVYMKLYPNFDVNNLAPLEAPRTPAAGSGDKKQGDEAAEGEQKGEEGLLTESTEAEEVKEAPKSALQLDFEKKAGKSLAMPVTQAAEFARKLGYSPAQSDLVGLPGQVDYKGFQTFLTCSLHAEDLAESFQEFFSTFDIQATGDLTAKQLCNIVQMYGDEPLSKAEAEKFTKIIMQGHSAMPIRVVVDRIMEGQI</sequence>
<reference evidence="2 3" key="1">
    <citation type="journal article" date="2016" name="BMC Genomics">
        <title>Comparative genomics reveals Cyclospora cayetanensis possesses coccidia-like metabolism and invasion components but unique surface antigens.</title>
        <authorList>
            <person name="Liu S."/>
            <person name="Wang L."/>
            <person name="Zheng H."/>
            <person name="Xu Z."/>
            <person name="Roellig D.M."/>
            <person name="Li N."/>
            <person name="Frace M.A."/>
            <person name="Tang K."/>
            <person name="Arrowood M.J."/>
            <person name="Moss D.M."/>
            <person name="Zhang L."/>
            <person name="Feng Y."/>
            <person name="Xiao L."/>
        </authorList>
    </citation>
    <scope>NUCLEOTIDE SEQUENCE [LARGE SCALE GENOMIC DNA]</scope>
    <source>
        <strain evidence="2 3">CHN_HEN01</strain>
    </source>
</reference>
<dbReference type="InterPro" id="IPR011992">
    <property type="entry name" value="EF-hand-dom_pair"/>
</dbReference>
<accession>A0A1D3CWD9</accession>
<evidence type="ECO:0000313" key="3">
    <source>
        <dbReference type="Proteomes" id="UP000095192"/>
    </source>
</evidence>
<dbReference type="Gene3D" id="1.10.238.10">
    <property type="entry name" value="EF-hand"/>
    <property type="match status" value="1"/>
</dbReference>
<keyword evidence="3" id="KW-1185">Reference proteome</keyword>
<feature type="compositionally biased region" description="Basic and acidic residues" evidence="1">
    <location>
        <begin position="240"/>
        <end position="257"/>
    </location>
</feature>
<protein>
    <submittedName>
        <fullName evidence="2">Myosin light chain</fullName>
    </submittedName>
</protein>
<dbReference type="InParanoid" id="A0A1D3CWD9"/>
<evidence type="ECO:0000256" key="1">
    <source>
        <dbReference type="SAM" id="MobiDB-lite"/>
    </source>
</evidence>
<comment type="caution">
    <text evidence="2">The sequence shown here is derived from an EMBL/GenBank/DDBJ whole genome shotgun (WGS) entry which is preliminary data.</text>
</comment>
<feature type="region of interest" description="Disordered" evidence="1">
    <location>
        <begin position="232"/>
        <end position="273"/>
    </location>
</feature>
<dbReference type="Proteomes" id="UP000095192">
    <property type="component" value="Unassembled WGS sequence"/>
</dbReference>
<dbReference type="EMBL" id="JROU02001707">
    <property type="protein sequence ID" value="OEH75527.1"/>
    <property type="molecule type" value="Genomic_DNA"/>
</dbReference>